<reference evidence="3" key="1">
    <citation type="submission" date="2014-09" db="EMBL/GenBank/DDBJ databases">
        <title>Draft genome sequence of an oleaginous Mucoromycotina fungus Mucor ambiguus NBRC6742.</title>
        <authorList>
            <person name="Takeda I."/>
            <person name="Yamane N."/>
            <person name="Morita T."/>
            <person name="Tamano K."/>
            <person name="Machida M."/>
            <person name="Baker S."/>
            <person name="Koike H."/>
        </authorList>
    </citation>
    <scope>NUCLEOTIDE SEQUENCE</scope>
    <source>
        <strain evidence="3">NBRC 6742</strain>
    </source>
</reference>
<dbReference type="Proteomes" id="UP000053815">
    <property type="component" value="Unassembled WGS sequence"/>
</dbReference>
<sequence>MDSRKRKSHSPQYQDDDDEEDIWEREASTAASSTRHRKPTPPNPYAIEIDVLNNQYEILEKTENDLRQELADLEASLIAIEQEETNEQAQLKRAEDEYLAAAQEAITLYGSRLKDTQDIQLDETITITNDTPYLKSDVQLIKEVKRILQEWESILIDEQAEDTNAIIDTTVRQYRKSEFDIMDFNAQISGLEAKMQVLERDRARLNSLPQILPILRSETEKYAADMEETTKKLEHLEKDVLRPYLARLVLQTVFYPLYASFLANEITFAQNYLKDLESLYDVSIKQRSYQQLTTLLYEKDAALETLRLHSLESLVVVDSSPSPSSSHLPLIAPTSKDTESDDTRLVTLIKGLLKKALEQMGTNTADLSLAEQIKALQNYAKMQDQKWHEDFQSCQEAATELISLHKRLSGSLYSHSKSTDELIMAPRSYTTLQEELEFRTMEIKTALSILEKEANNSEKRSVFEQQRKLFSLFFTDPLSFEMLHTNYI</sequence>
<protein>
    <submittedName>
        <fullName evidence="3">Uncharacterized protein</fullName>
    </submittedName>
</protein>
<evidence type="ECO:0000256" key="1">
    <source>
        <dbReference type="SAM" id="Coils"/>
    </source>
</evidence>
<feature type="compositionally biased region" description="Acidic residues" evidence="2">
    <location>
        <begin position="14"/>
        <end position="23"/>
    </location>
</feature>
<dbReference type="AlphaFoldDB" id="A0A0C9LY96"/>
<feature type="coiled-coil region" evidence="1">
    <location>
        <begin position="49"/>
        <end position="104"/>
    </location>
</feature>
<evidence type="ECO:0000313" key="3">
    <source>
        <dbReference type="EMBL" id="GAN10815.1"/>
    </source>
</evidence>
<proteinExistence type="predicted"/>
<accession>A0A0C9LY96</accession>
<evidence type="ECO:0000313" key="4">
    <source>
        <dbReference type="Proteomes" id="UP000053815"/>
    </source>
</evidence>
<keyword evidence="4" id="KW-1185">Reference proteome</keyword>
<dbReference type="EMBL" id="DF836695">
    <property type="protein sequence ID" value="GAN10815.1"/>
    <property type="molecule type" value="Genomic_DNA"/>
</dbReference>
<gene>
    <name evidence="3" type="ORF">MAM1_0406c10365</name>
</gene>
<feature type="coiled-coil region" evidence="1">
    <location>
        <begin position="141"/>
        <end position="239"/>
    </location>
</feature>
<name>A0A0C9LY96_9FUNG</name>
<keyword evidence="1" id="KW-0175">Coiled coil</keyword>
<dbReference type="OrthoDB" id="2420495at2759"/>
<organism evidence="3">
    <name type="scientific">Mucor ambiguus</name>
    <dbReference type="NCBI Taxonomy" id="91626"/>
    <lineage>
        <taxon>Eukaryota</taxon>
        <taxon>Fungi</taxon>
        <taxon>Fungi incertae sedis</taxon>
        <taxon>Mucoromycota</taxon>
        <taxon>Mucoromycotina</taxon>
        <taxon>Mucoromycetes</taxon>
        <taxon>Mucorales</taxon>
        <taxon>Mucorineae</taxon>
        <taxon>Mucoraceae</taxon>
        <taxon>Mucor</taxon>
    </lineage>
</organism>
<feature type="region of interest" description="Disordered" evidence="2">
    <location>
        <begin position="1"/>
        <end position="43"/>
    </location>
</feature>
<evidence type="ECO:0000256" key="2">
    <source>
        <dbReference type="SAM" id="MobiDB-lite"/>
    </source>
</evidence>